<reference evidence="2 3" key="1">
    <citation type="submission" date="2016-10" db="EMBL/GenBank/DDBJ databases">
        <authorList>
            <person name="de Groot N.N."/>
        </authorList>
    </citation>
    <scope>NUCLEOTIDE SEQUENCE [LARGE SCALE GENOMIC DNA]</scope>
    <source>
        <strain evidence="2 3">DSM 26130</strain>
    </source>
</reference>
<dbReference type="GO" id="GO:0016853">
    <property type="term" value="F:isomerase activity"/>
    <property type="evidence" value="ECO:0007669"/>
    <property type="project" value="UniProtKB-KW"/>
</dbReference>
<keyword evidence="3" id="KW-1185">Reference proteome</keyword>
<name>A0A1I1QNX2_9BACT</name>
<dbReference type="EMBL" id="FOLQ01000004">
    <property type="protein sequence ID" value="SFD23749.1"/>
    <property type="molecule type" value="Genomic_DNA"/>
</dbReference>
<dbReference type="AlphaFoldDB" id="A0A1I1QNX2"/>
<dbReference type="STRING" id="662367.SAMN05216167_10441"/>
<dbReference type="OrthoDB" id="9814425at2"/>
<gene>
    <name evidence="2" type="ORF">SAMN05216167_10441</name>
</gene>
<dbReference type="InterPro" id="IPR027843">
    <property type="entry name" value="DUF4440"/>
</dbReference>
<dbReference type="Gene3D" id="3.10.450.50">
    <property type="match status" value="1"/>
</dbReference>
<dbReference type="SUPFAM" id="SSF54427">
    <property type="entry name" value="NTF2-like"/>
    <property type="match status" value="1"/>
</dbReference>
<evidence type="ECO:0000313" key="3">
    <source>
        <dbReference type="Proteomes" id="UP000198598"/>
    </source>
</evidence>
<accession>A0A1I1QNX2</accession>
<proteinExistence type="predicted"/>
<evidence type="ECO:0000259" key="1">
    <source>
        <dbReference type="Pfam" id="PF14534"/>
    </source>
</evidence>
<sequence length="125" mass="13470">MHDVILAANQTFMDTFSKGAETMGDLYTTDAIIYPPGGDAISGVTAIGAFWKGAYGMGITKANLETAEAEPAGDQIIETGNYTLYGGEAVLDKGKYMVVWKQEKGSWKLHRDIWNTSMPASTPAE</sequence>
<dbReference type="Proteomes" id="UP000198598">
    <property type="component" value="Unassembled WGS sequence"/>
</dbReference>
<evidence type="ECO:0000313" key="2">
    <source>
        <dbReference type="EMBL" id="SFD23749.1"/>
    </source>
</evidence>
<organism evidence="2 3">
    <name type="scientific">Spirosoma endophyticum</name>
    <dbReference type="NCBI Taxonomy" id="662367"/>
    <lineage>
        <taxon>Bacteria</taxon>
        <taxon>Pseudomonadati</taxon>
        <taxon>Bacteroidota</taxon>
        <taxon>Cytophagia</taxon>
        <taxon>Cytophagales</taxon>
        <taxon>Cytophagaceae</taxon>
        <taxon>Spirosoma</taxon>
    </lineage>
</organism>
<keyword evidence="2" id="KW-0413">Isomerase</keyword>
<dbReference type="RefSeq" id="WP_093826378.1">
    <property type="nucleotide sequence ID" value="NZ_FOLQ01000004.1"/>
</dbReference>
<feature type="domain" description="DUF4440" evidence="1">
    <location>
        <begin position="18"/>
        <end position="109"/>
    </location>
</feature>
<protein>
    <submittedName>
        <fullName evidence="2">Ketosteroid isomerase homolog</fullName>
    </submittedName>
</protein>
<dbReference type="InterPro" id="IPR032710">
    <property type="entry name" value="NTF2-like_dom_sf"/>
</dbReference>
<dbReference type="Pfam" id="PF14534">
    <property type="entry name" value="DUF4440"/>
    <property type="match status" value="1"/>
</dbReference>